<dbReference type="Gene3D" id="3.40.50.720">
    <property type="entry name" value="NAD(P)-binding Rossmann-like Domain"/>
    <property type="match status" value="1"/>
</dbReference>
<protein>
    <submittedName>
        <fullName evidence="4">TIGR01777 family protein</fullName>
    </submittedName>
</protein>
<dbReference type="Pfam" id="PF01370">
    <property type="entry name" value="Epimerase"/>
    <property type="match status" value="1"/>
</dbReference>
<dbReference type="EMBL" id="DRQG01000156">
    <property type="protein sequence ID" value="HGY57400.1"/>
    <property type="molecule type" value="Genomic_DNA"/>
</dbReference>
<dbReference type="Pfam" id="PF08338">
    <property type="entry name" value="DUF1731"/>
    <property type="match status" value="1"/>
</dbReference>
<dbReference type="Proteomes" id="UP000885779">
    <property type="component" value="Unassembled WGS sequence"/>
</dbReference>
<dbReference type="InterPro" id="IPR036291">
    <property type="entry name" value="NAD(P)-bd_dom_sf"/>
</dbReference>
<feature type="domain" description="DUF1731" evidence="3">
    <location>
        <begin position="256"/>
        <end position="302"/>
    </location>
</feature>
<dbReference type="InterPro" id="IPR013549">
    <property type="entry name" value="DUF1731"/>
</dbReference>
<accession>A0A7V4U3M0</accession>
<organism evidence="4">
    <name type="scientific">Caldithrix abyssi</name>
    <dbReference type="NCBI Taxonomy" id="187145"/>
    <lineage>
        <taxon>Bacteria</taxon>
        <taxon>Pseudomonadati</taxon>
        <taxon>Calditrichota</taxon>
        <taxon>Calditrichia</taxon>
        <taxon>Calditrichales</taxon>
        <taxon>Calditrichaceae</taxon>
        <taxon>Caldithrix</taxon>
    </lineage>
</organism>
<dbReference type="PANTHER" id="PTHR11092:SF0">
    <property type="entry name" value="EPIMERASE FAMILY PROTEIN SDR39U1"/>
    <property type="match status" value="1"/>
</dbReference>
<sequence length="304" mass="33777">MNTKKTVLITGGSGLIGRKLTSELQKNGFRVSWLSRKDISVPDVHVYKWNIERNVIDRKAIEAAHVIVHLAGANIGARRWTKKRKQTIIDSRIKSAELLLTALRESGKTLDVFVSASAVGYYGARTTEKVYSEEDSAADDFLGSTCRKWEEAANRFTHASDRLVKLRTGVVLDAREGALPKMALPVKLGFGSSLGSGKQYIPWIHIDDIVGIYLKAIEDKAMQGAFNAVAPQVVTLDEFLRTLARVLKRPYFMPRVPAIVLKILLGEMSRLILEGSRISADKVQKAGYKFKFDTVDNALARIYG</sequence>
<dbReference type="InterPro" id="IPR010099">
    <property type="entry name" value="SDR39U1"/>
</dbReference>
<gene>
    <name evidence="4" type="ORF">ENK44_16950</name>
</gene>
<feature type="domain" description="NAD-dependent epimerase/dehydratase" evidence="2">
    <location>
        <begin position="7"/>
        <end position="221"/>
    </location>
</feature>
<dbReference type="PANTHER" id="PTHR11092">
    <property type="entry name" value="SUGAR NUCLEOTIDE EPIMERASE RELATED"/>
    <property type="match status" value="1"/>
</dbReference>
<evidence type="ECO:0000313" key="4">
    <source>
        <dbReference type="EMBL" id="HGY57400.1"/>
    </source>
</evidence>
<dbReference type="AlphaFoldDB" id="A0A7V4U3M0"/>
<dbReference type="SUPFAM" id="SSF51735">
    <property type="entry name" value="NAD(P)-binding Rossmann-fold domains"/>
    <property type="match status" value="1"/>
</dbReference>
<evidence type="ECO:0000259" key="3">
    <source>
        <dbReference type="Pfam" id="PF08338"/>
    </source>
</evidence>
<comment type="caution">
    <text evidence="4">The sequence shown here is derived from an EMBL/GenBank/DDBJ whole genome shotgun (WGS) entry which is preliminary data.</text>
</comment>
<name>A0A7V4U3M0_CALAY</name>
<comment type="similarity">
    <text evidence="1">Belongs to the NAD(P)-dependent epimerase/dehydratase family. SDR39U1 subfamily.</text>
</comment>
<evidence type="ECO:0000259" key="2">
    <source>
        <dbReference type="Pfam" id="PF01370"/>
    </source>
</evidence>
<dbReference type="InterPro" id="IPR001509">
    <property type="entry name" value="Epimerase_deHydtase"/>
</dbReference>
<reference evidence="4" key="1">
    <citation type="journal article" date="2020" name="mSystems">
        <title>Genome- and Community-Level Interaction Insights into Carbon Utilization and Element Cycling Functions of Hydrothermarchaeota in Hydrothermal Sediment.</title>
        <authorList>
            <person name="Zhou Z."/>
            <person name="Liu Y."/>
            <person name="Xu W."/>
            <person name="Pan J."/>
            <person name="Luo Z.H."/>
            <person name="Li M."/>
        </authorList>
    </citation>
    <scope>NUCLEOTIDE SEQUENCE [LARGE SCALE GENOMIC DNA]</scope>
    <source>
        <strain evidence="4">HyVt-577</strain>
    </source>
</reference>
<evidence type="ECO:0000256" key="1">
    <source>
        <dbReference type="ARBA" id="ARBA00009353"/>
    </source>
</evidence>
<dbReference type="NCBIfam" id="TIGR01777">
    <property type="entry name" value="yfcH"/>
    <property type="match status" value="1"/>
</dbReference>
<proteinExistence type="inferred from homology"/>